<dbReference type="HOGENOM" id="CLU_128678_2_1_0"/>
<gene>
    <name evidence="1" type="ORF">U14_05448</name>
</gene>
<sequence length="133" mass="15617">MPSIIILDNEFVTIWYHLNKKIIHHQFHKFMHGQAFREALTAGTDAMKKYGAHKWLSDDRQNSALPRVDLEWAHAEWFPRTVLAGWKYWALVLPEKIIGQMNMNREAKINSEKGIITAKFDNPDEAMAWLEKQ</sequence>
<evidence type="ECO:0000313" key="1">
    <source>
        <dbReference type="EMBL" id="GAK54169.1"/>
    </source>
</evidence>
<dbReference type="EMBL" id="DF820460">
    <property type="protein sequence ID" value="GAK54169.1"/>
    <property type="molecule type" value="Genomic_DNA"/>
</dbReference>
<protein>
    <recommendedName>
        <fullName evidence="3">STAS/SEC14 domain-containing protein</fullName>
    </recommendedName>
</protein>
<dbReference type="AlphaFoldDB" id="A0A081BRY8"/>
<reference evidence="1 2" key="1">
    <citation type="journal article" date="2015" name="PeerJ">
        <title>First genomic representation of candidate bacterial phylum KSB3 points to enhanced environmental sensing as a trigger of wastewater bulking.</title>
        <authorList>
            <person name="Sekiguchi Y."/>
            <person name="Ohashi A."/>
            <person name="Parks D.H."/>
            <person name="Yamauchi T."/>
            <person name="Tyson G.W."/>
            <person name="Hugenholtz P."/>
        </authorList>
    </citation>
    <scope>NUCLEOTIDE SEQUENCE [LARGE SCALE GENOMIC DNA]</scope>
</reference>
<keyword evidence="2" id="KW-1185">Reference proteome</keyword>
<organism evidence="1 2">
    <name type="scientific">Candidatus Moduliflexus flocculans</name>
    <dbReference type="NCBI Taxonomy" id="1499966"/>
    <lineage>
        <taxon>Bacteria</taxon>
        <taxon>Candidatus Moduliflexota</taxon>
        <taxon>Candidatus Moduliflexia</taxon>
        <taxon>Candidatus Moduliflexales</taxon>
        <taxon>Candidatus Moduliflexaceae</taxon>
    </lineage>
</organism>
<dbReference type="STRING" id="1499966.U14_05448"/>
<accession>A0A081BRY8</accession>
<dbReference type="Proteomes" id="UP000030700">
    <property type="component" value="Unassembled WGS sequence"/>
</dbReference>
<evidence type="ECO:0008006" key="3">
    <source>
        <dbReference type="Google" id="ProtNLM"/>
    </source>
</evidence>
<name>A0A081BRY8_9BACT</name>
<evidence type="ECO:0000313" key="2">
    <source>
        <dbReference type="Proteomes" id="UP000030700"/>
    </source>
</evidence>
<proteinExistence type="predicted"/>